<accession>A0A8H6HZT2</accession>
<proteinExistence type="predicted"/>
<evidence type="ECO:0000313" key="1">
    <source>
        <dbReference type="EMBL" id="KAF6756085.1"/>
    </source>
</evidence>
<dbReference type="Proteomes" id="UP000521943">
    <property type="component" value="Unassembled WGS sequence"/>
</dbReference>
<sequence length="111" mass="12188">MIRSLKIRGISGEGLCTLQMANALALSGVVTEPTETELADWIWGHKGLGAWKGLGVLGFQLDNTTAVRCAVKATLDHMKKHMSKEDAETLGLGPLFLEHVLCKVKRWNARF</sequence>
<dbReference type="OrthoDB" id="3064439at2759"/>
<organism evidence="1 2">
    <name type="scientific">Ephemerocybe angulata</name>
    <dbReference type="NCBI Taxonomy" id="980116"/>
    <lineage>
        <taxon>Eukaryota</taxon>
        <taxon>Fungi</taxon>
        <taxon>Dikarya</taxon>
        <taxon>Basidiomycota</taxon>
        <taxon>Agaricomycotina</taxon>
        <taxon>Agaricomycetes</taxon>
        <taxon>Agaricomycetidae</taxon>
        <taxon>Agaricales</taxon>
        <taxon>Agaricineae</taxon>
        <taxon>Psathyrellaceae</taxon>
        <taxon>Ephemerocybe</taxon>
    </lineage>
</organism>
<feature type="non-terminal residue" evidence="1">
    <location>
        <position position="111"/>
    </location>
</feature>
<dbReference type="EMBL" id="JACGCI010000027">
    <property type="protein sequence ID" value="KAF6756085.1"/>
    <property type="molecule type" value="Genomic_DNA"/>
</dbReference>
<comment type="caution">
    <text evidence="1">The sequence shown here is derived from an EMBL/GenBank/DDBJ whole genome shotgun (WGS) entry which is preliminary data.</text>
</comment>
<keyword evidence="2" id="KW-1185">Reference proteome</keyword>
<name>A0A8H6HZT2_9AGAR</name>
<protein>
    <submittedName>
        <fullName evidence="1">Uncharacterized protein</fullName>
    </submittedName>
</protein>
<reference evidence="1 2" key="1">
    <citation type="submission" date="2020-07" db="EMBL/GenBank/DDBJ databases">
        <title>Comparative genomics of pyrophilous fungi reveals a link between fire events and developmental genes.</title>
        <authorList>
            <consortium name="DOE Joint Genome Institute"/>
            <person name="Steindorff A.S."/>
            <person name="Carver A."/>
            <person name="Calhoun S."/>
            <person name="Stillman K."/>
            <person name="Liu H."/>
            <person name="Lipzen A."/>
            <person name="Pangilinan J."/>
            <person name="Labutti K."/>
            <person name="Bruns T.D."/>
            <person name="Grigoriev I.V."/>
        </authorList>
    </citation>
    <scope>NUCLEOTIDE SEQUENCE [LARGE SCALE GENOMIC DNA]</scope>
    <source>
        <strain evidence="1 2">CBS 144469</strain>
    </source>
</reference>
<gene>
    <name evidence="1" type="ORF">DFP72DRAFT_793423</name>
</gene>
<evidence type="ECO:0000313" key="2">
    <source>
        <dbReference type="Proteomes" id="UP000521943"/>
    </source>
</evidence>
<dbReference type="AlphaFoldDB" id="A0A8H6HZT2"/>